<feature type="domain" description="HTH lysR-type" evidence="5">
    <location>
        <begin position="4"/>
        <end position="61"/>
    </location>
</feature>
<dbReference type="AlphaFoldDB" id="A0AA37VVT7"/>
<dbReference type="PANTHER" id="PTHR30419:SF30">
    <property type="entry name" value="LYSR FAMILY TRANSCRIPTIONAL REGULATOR"/>
    <property type="match status" value="1"/>
</dbReference>
<dbReference type="Gene3D" id="3.40.190.290">
    <property type="match status" value="1"/>
</dbReference>
<dbReference type="GO" id="GO:0003700">
    <property type="term" value="F:DNA-binding transcription factor activity"/>
    <property type="evidence" value="ECO:0007669"/>
    <property type="project" value="InterPro"/>
</dbReference>
<evidence type="ECO:0000259" key="5">
    <source>
        <dbReference type="PROSITE" id="PS50931"/>
    </source>
</evidence>
<proteinExistence type="inferred from homology"/>
<evidence type="ECO:0000256" key="3">
    <source>
        <dbReference type="ARBA" id="ARBA00023125"/>
    </source>
</evidence>
<comment type="caution">
    <text evidence="6">The sequence shown here is derived from an EMBL/GenBank/DDBJ whole genome shotgun (WGS) entry which is preliminary data.</text>
</comment>
<dbReference type="CDD" id="cd05466">
    <property type="entry name" value="PBP2_LTTR_substrate"/>
    <property type="match status" value="1"/>
</dbReference>
<dbReference type="RefSeq" id="WP_095505311.1">
    <property type="nucleotide sequence ID" value="NZ_BSNC01000004.1"/>
</dbReference>
<evidence type="ECO:0000256" key="1">
    <source>
        <dbReference type="ARBA" id="ARBA00009437"/>
    </source>
</evidence>
<dbReference type="SUPFAM" id="SSF46785">
    <property type="entry name" value="Winged helix' DNA-binding domain"/>
    <property type="match status" value="1"/>
</dbReference>
<dbReference type="EMBL" id="BSNC01000004">
    <property type="protein sequence ID" value="GLP96249.1"/>
    <property type="molecule type" value="Genomic_DNA"/>
</dbReference>
<dbReference type="PROSITE" id="PS50931">
    <property type="entry name" value="HTH_LYSR"/>
    <property type="match status" value="1"/>
</dbReference>
<keyword evidence="3" id="KW-0238">DNA-binding</keyword>
<reference evidence="6" key="1">
    <citation type="journal article" date="2014" name="Int. J. Syst. Evol. Microbiol.">
        <title>Complete genome sequence of Corynebacterium casei LMG S-19264T (=DSM 44701T), isolated from a smear-ripened cheese.</title>
        <authorList>
            <consortium name="US DOE Joint Genome Institute (JGI-PGF)"/>
            <person name="Walter F."/>
            <person name="Albersmeier A."/>
            <person name="Kalinowski J."/>
            <person name="Ruckert C."/>
        </authorList>
    </citation>
    <scope>NUCLEOTIDE SEQUENCE</scope>
    <source>
        <strain evidence="6">NBRC 101628</strain>
    </source>
</reference>
<dbReference type="GO" id="GO:0005829">
    <property type="term" value="C:cytosol"/>
    <property type="evidence" value="ECO:0007669"/>
    <property type="project" value="TreeGrafter"/>
</dbReference>
<dbReference type="InterPro" id="IPR000847">
    <property type="entry name" value="LysR_HTH_N"/>
</dbReference>
<keyword evidence="2" id="KW-0805">Transcription regulation</keyword>
<evidence type="ECO:0000256" key="4">
    <source>
        <dbReference type="ARBA" id="ARBA00023163"/>
    </source>
</evidence>
<keyword evidence="4" id="KW-0804">Transcription</keyword>
<dbReference type="SUPFAM" id="SSF53850">
    <property type="entry name" value="Periplasmic binding protein-like II"/>
    <property type="match status" value="1"/>
</dbReference>
<sequence>MENVNFNQLNAFVTVAKTGSFSAAGRQLGKAQSAISNLVMNLEIDLNVSLFNRTSRSVELTPIGEVLLEEAEFILRRCEAFVLIAKAHNRQQETQLRMAVTDVVDYGEQYNDFAVYQELLKKFPELKLSIYEDSSHDALSGLENDIYDCALIGHTAKDIDRYHYLSLPTVPQHICCAKEHPLAKLPVVTASDLAKYREVVIDAADASLRKPGRLSTNALSVNSITNAIWFASNGVGWVRLNHGALQKRAAVDKLIHLPVDHSVSETQLGQCMVWRKDKVIGPVLQELIRLVKLNYS</sequence>
<reference evidence="6" key="2">
    <citation type="submission" date="2023-01" db="EMBL/GenBank/DDBJ databases">
        <title>Draft genome sequence of Paraferrimonas sedimenticola strain NBRC 101628.</title>
        <authorList>
            <person name="Sun Q."/>
            <person name="Mori K."/>
        </authorList>
    </citation>
    <scope>NUCLEOTIDE SEQUENCE</scope>
    <source>
        <strain evidence="6">NBRC 101628</strain>
    </source>
</reference>
<gene>
    <name evidence="6" type="ORF">GCM10007895_15550</name>
</gene>
<dbReference type="InterPro" id="IPR005119">
    <property type="entry name" value="LysR_subst-bd"/>
</dbReference>
<dbReference type="Pfam" id="PF03466">
    <property type="entry name" value="LysR_substrate"/>
    <property type="match status" value="1"/>
</dbReference>
<dbReference type="PANTHER" id="PTHR30419">
    <property type="entry name" value="HTH-TYPE TRANSCRIPTIONAL REGULATOR YBHD"/>
    <property type="match status" value="1"/>
</dbReference>
<organism evidence="6 7">
    <name type="scientific">Paraferrimonas sedimenticola</name>
    <dbReference type="NCBI Taxonomy" id="375674"/>
    <lineage>
        <taxon>Bacteria</taxon>
        <taxon>Pseudomonadati</taxon>
        <taxon>Pseudomonadota</taxon>
        <taxon>Gammaproteobacteria</taxon>
        <taxon>Alteromonadales</taxon>
        <taxon>Ferrimonadaceae</taxon>
        <taxon>Paraferrimonas</taxon>
    </lineage>
</organism>
<accession>A0AA37VVT7</accession>
<name>A0AA37VVT7_9GAMM</name>
<protein>
    <submittedName>
        <fullName evidence="6">LysR family transcriptional regulator</fullName>
    </submittedName>
</protein>
<dbReference type="InterPro" id="IPR050950">
    <property type="entry name" value="HTH-type_LysR_regulators"/>
</dbReference>
<dbReference type="InterPro" id="IPR036388">
    <property type="entry name" value="WH-like_DNA-bd_sf"/>
</dbReference>
<evidence type="ECO:0000313" key="6">
    <source>
        <dbReference type="EMBL" id="GLP96249.1"/>
    </source>
</evidence>
<evidence type="ECO:0000313" key="7">
    <source>
        <dbReference type="Proteomes" id="UP001161422"/>
    </source>
</evidence>
<dbReference type="Pfam" id="PF00126">
    <property type="entry name" value="HTH_1"/>
    <property type="match status" value="1"/>
</dbReference>
<dbReference type="Gene3D" id="1.10.10.10">
    <property type="entry name" value="Winged helix-like DNA-binding domain superfamily/Winged helix DNA-binding domain"/>
    <property type="match status" value="1"/>
</dbReference>
<keyword evidence="7" id="KW-1185">Reference proteome</keyword>
<dbReference type="InterPro" id="IPR036390">
    <property type="entry name" value="WH_DNA-bd_sf"/>
</dbReference>
<dbReference type="Proteomes" id="UP001161422">
    <property type="component" value="Unassembled WGS sequence"/>
</dbReference>
<evidence type="ECO:0000256" key="2">
    <source>
        <dbReference type="ARBA" id="ARBA00023015"/>
    </source>
</evidence>
<comment type="similarity">
    <text evidence="1">Belongs to the LysR transcriptional regulatory family.</text>
</comment>
<dbReference type="GO" id="GO:0003677">
    <property type="term" value="F:DNA binding"/>
    <property type="evidence" value="ECO:0007669"/>
    <property type="project" value="UniProtKB-KW"/>
</dbReference>
<dbReference type="FunFam" id="1.10.10.10:FF:000001">
    <property type="entry name" value="LysR family transcriptional regulator"/>
    <property type="match status" value="1"/>
</dbReference>